<keyword evidence="2" id="KW-1185">Reference proteome</keyword>
<evidence type="ECO:0000313" key="2">
    <source>
        <dbReference type="Proteomes" id="UP001057279"/>
    </source>
</evidence>
<proteinExistence type="predicted"/>
<dbReference type="Proteomes" id="UP001057279">
    <property type="component" value="Linkage Group LG16"/>
</dbReference>
<organism evidence="1 2">
    <name type="scientific">Ovis ammon polii x Ovis aries</name>
    <dbReference type="NCBI Taxonomy" id="2918886"/>
    <lineage>
        <taxon>Eukaryota</taxon>
        <taxon>Metazoa</taxon>
        <taxon>Chordata</taxon>
        <taxon>Craniata</taxon>
        <taxon>Vertebrata</taxon>
        <taxon>Euteleostomi</taxon>
        <taxon>Mammalia</taxon>
        <taxon>Eutheria</taxon>
        <taxon>Laurasiatheria</taxon>
        <taxon>Artiodactyla</taxon>
        <taxon>Ruminantia</taxon>
        <taxon>Pecora</taxon>
        <taxon>Bovidae</taxon>
        <taxon>Caprinae</taxon>
        <taxon>Ovis</taxon>
    </lineage>
</organism>
<protein>
    <submittedName>
        <fullName evidence="1">Uncharacterized protein</fullName>
    </submittedName>
</protein>
<comment type="caution">
    <text evidence="1">The sequence shown here is derived from an EMBL/GenBank/DDBJ whole genome shotgun (WGS) entry which is preliminary data.</text>
</comment>
<sequence length="71" mass="8208">MTPLSLPCPYPFSLSIQQEDSLLQKDWECTSYLFPRTRDLKHLQLCPRPVPLALPPHHHRLSTLTPSSPHH</sequence>
<gene>
    <name evidence="1" type="ORF">MJG53_013609</name>
</gene>
<reference evidence="1" key="1">
    <citation type="submission" date="2022-03" db="EMBL/GenBank/DDBJ databases">
        <title>Genomic analyses of argali, domestic sheep and their hybrids provide insights into chromosomal evolution, heterosis and genetic basis of agronomic traits.</title>
        <authorList>
            <person name="Li M."/>
        </authorList>
    </citation>
    <scope>NUCLEOTIDE SEQUENCE</scope>
    <source>
        <strain evidence="1">F1 hybrid</strain>
    </source>
</reference>
<evidence type="ECO:0000313" key="1">
    <source>
        <dbReference type="EMBL" id="KAI4571503.1"/>
    </source>
</evidence>
<name>A0ACB9UJ09_9CETA</name>
<dbReference type="EMBL" id="CM043041">
    <property type="protein sequence ID" value="KAI4571503.1"/>
    <property type="molecule type" value="Genomic_DNA"/>
</dbReference>
<accession>A0ACB9UJ09</accession>